<proteinExistence type="predicted"/>
<protein>
    <submittedName>
        <fullName evidence="1">Uncharacterized protein</fullName>
    </submittedName>
</protein>
<dbReference type="AlphaFoldDB" id="B3PHL1"/>
<dbReference type="HOGENOM" id="CLU_3395729_0_0_6"/>
<evidence type="ECO:0000313" key="1">
    <source>
        <dbReference type="EMBL" id="ACE83361.1"/>
    </source>
</evidence>
<evidence type="ECO:0000313" key="2">
    <source>
        <dbReference type="Proteomes" id="UP000001036"/>
    </source>
</evidence>
<accession>B3PHL1</accession>
<gene>
    <name evidence="1" type="ordered locus">CJA_2011</name>
</gene>
<name>B3PHL1_CELJU</name>
<keyword evidence="2" id="KW-1185">Reference proteome</keyword>
<dbReference type="KEGG" id="cja:CJA_2011"/>
<dbReference type="EMBL" id="CP000934">
    <property type="protein sequence ID" value="ACE83361.1"/>
    <property type="molecule type" value="Genomic_DNA"/>
</dbReference>
<reference evidence="1 2" key="1">
    <citation type="journal article" date="2008" name="J. Bacteriol.">
        <title>Insights into plant cell wall degradation from the genome sequence of the soil bacterium Cellvibrio japonicus.</title>
        <authorList>
            <person name="Deboy R.T."/>
            <person name="Mongodin E.F."/>
            <person name="Fouts D.E."/>
            <person name="Tailford L.E."/>
            <person name="Khouri H."/>
            <person name="Emerson J.B."/>
            <person name="Mohamoud Y."/>
            <person name="Watkins K."/>
            <person name="Henrissat B."/>
            <person name="Gilbert H.J."/>
            <person name="Nelson K.E."/>
        </authorList>
    </citation>
    <scope>NUCLEOTIDE SEQUENCE [LARGE SCALE GENOMIC DNA]</scope>
    <source>
        <strain evidence="1 2">Ueda107</strain>
    </source>
</reference>
<organism evidence="1 2">
    <name type="scientific">Cellvibrio japonicus (strain Ueda107)</name>
    <name type="common">Pseudomonas fluorescens subsp. cellulosa</name>
    <dbReference type="NCBI Taxonomy" id="498211"/>
    <lineage>
        <taxon>Bacteria</taxon>
        <taxon>Pseudomonadati</taxon>
        <taxon>Pseudomonadota</taxon>
        <taxon>Gammaproteobacteria</taxon>
        <taxon>Cellvibrionales</taxon>
        <taxon>Cellvibrionaceae</taxon>
        <taxon>Cellvibrio</taxon>
    </lineage>
</organism>
<sequence length="31" mass="3486">MLPALALALLDAVKNTDQEQCRQRDEDQNGE</sequence>
<dbReference type="Proteomes" id="UP000001036">
    <property type="component" value="Chromosome"/>
</dbReference>